<dbReference type="InterPro" id="IPR050667">
    <property type="entry name" value="PPR-containing_protein"/>
</dbReference>
<evidence type="ECO:0000256" key="2">
    <source>
        <dbReference type="ARBA" id="ARBA00022737"/>
    </source>
</evidence>
<proteinExistence type="inferred from homology"/>
<dbReference type="InterPro" id="IPR002885">
    <property type="entry name" value="PPR_rpt"/>
</dbReference>
<comment type="similarity">
    <text evidence="1">Belongs to the PPR family. P subfamily.</text>
</comment>
<dbReference type="Proteomes" id="UP000631114">
    <property type="component" value="Unassembled WGS sequence"/>
</dbReference>
<dbReference type="InterPro" id="IPR011990">
    <property type="entry name" value="TPR-like_helical_dom_sf"/>
</dbReference>
<dbReference type="Gene3D" id="1.25.40.10">
    <property type="entry name" value="Tetratricopeptide repeat domain"/>
    <property type="match status" value="1"/>
</dbReference>
<sequence length="208" mass="23198">DAHKYAIKPFSCVIRGLCRIKDIEEAKKAGDLDEAMGLLKVMESRGLRPDVYTYSVLMSGYVKGGQMDEEHSLLSEAKTKHAKLCPVMFDILTRGYCKLEEFDKAVELLNEMKDYGVYPNADEYNKMKAAELLNEMKDYGVYPNADEYNKMIQSVYFGFLLMGIGAVSGAELVIKVVKNLRVCVDCHAAIKGAVPINDAIMQPLCCEG</sequence>
<dbReference type="PANTHER" id="PTHR47939:SF10">
    <property type="entry name" value="PENTACOTRIPEPTIDE-REPEAT REGION OF PRORP DOMAIN-CONTAINING PROTEIN"/>
    <property type="match status" value="1"/>
</dbReference>
<evidence type="ECO:0000256" key="4">
    <source>
        <dbReference type="SAM" id="Phobius"/>
    </source>
</evidence>
<dbReference type="Pfam" id="PF13041">
    <property type="entry name" value="PPR_2"/>
    <property type="match status" value="2"/>
</dbReference>
<feature type="non-terminal residue" evidence="5">
    <location>
        <position position="208"/>
    </location>
</feature>
<feature type="repeat" description="PPR" evidence="3">
    <location>
        <begin position="85"/>
        <end position="119"/>
    </location>
</feature>
<feature type="transmembrane region" description="Helical" evidence="4">
    <location>
        <begin position="155"/>
        <end position="174"/>
    </location>
</feature>
<dbReference type="EMBL" id="JADFTS010000008">
    <property type="protein sequence ID" value="KAF9593820.1"/>
    <property type="molecule type" value="Genomic_DNA"/>
</dbReference>
<name>A0A835H7N3_9MAGN</name>
<evidence type="ECO:0000256" key="1">
    <source>
        <dbReference type="ARBA" id="ARBA00007626"/>
    </source>
</evidence>
<dbReference type="NCBIfam" id="TIGR00756">
    <property type="entry name" value="PPR"/>
    <property type="match status" value="2"/>
</dbReference>
<dbReference type="PROSITE" id="PS51375">
    <property type="entry name" value="PPR"/>
    <property type="match status" value="2"/>
</dbReference>
<keyword evidence="4" id="KW-1133">Transmembrane helix</keyword>
<dbReference type="AlphaFoldDB" id="A0A835H7N3"/>
<keyword evidence="4" id="KW-0812">Transmembrane</keyword>
<reference evidence="5 6" key="1">
    <citation type="submission" date="2020-10" db="EMBL/GenBank/DDBJ databases">
        <title>The Coptis chinensis genome and diversification of protoberbering-type alkaloids.</title>
        <authorList>
            <person name="Wang B."/>
            <person name="Shu S."/>
            <person name="Song C."/>
            <person name="Liu Y."/>
        </authorList>
    </citation>
    <scope>NUCLEOTIDE SEQUENCE [LARGE SCALE GENOMIC DNA]</scope>
    <source>
        <strain evidence="5">HL-2020</strain>
        <tissue evidence="5">Leaf</tissue>
    </source>
</reference>
<keyword evidence="6" id="KW-1185">Reference proteome</keyword>
<accession>A0A835H7N3</accession>
<evidence type="ECO:0000313" key="6">
    <source>
        <dbReference type="Proteomes" id="UP000631114"/>
    </source>
</evidence>
<evidence type="ECO:0000256" key="3">
    <source>
        <dbReference type="PROSITE-ProRule" id="PRU00708"/>
    </source>
</evidence>
<dbReference type="PANTHER" id="PTHR47939">
    <property type="entry name" value="MEMBRANE-ASSOCIATED SALT-INDUCIBLE PROTEIN-LIKE"/>
    <property type="match status" value="1"/>
</dbReference>
<comment type="caution">
    <text evidence="5">The sequence shown here is derived from an EMBL/GenBank/DDBJ whole genome shotgun (WGS) entry which is preliminary data.</text>
</comment>
<dbReference type="OrthoDB" id="185373at2759"/>
<evidence type="ECO:0008006" key="7">
    <source>
        <dbReference type="Google" id="ProtNLM"/>
    </source>
</evidence>
<evidence type="ECO:0000313" key="5">
    <source>
        <dbReference type="EMBL" id="KAF9593820.1"/>
    </source>
</evidence>
<organism evidence="5 6">
    <name type="scientific">Coptis chinensis</name>
    <dbReference type="NCBI Taxonomy" id="261450"/>
    <lineage>
        <taxon>Eukaryota</taxon>
        <taxon>Viridiplantae</taxon>
        <taxon>Streptophyta</taxon>
        <taxon>Embryophyta</taxon>
        <taxon>Tracheophyta</taxon>
        <taxon>Spermatophyta</taxon>
        <taxon>Magnoliopsida</taxon>
        <taxon>Ranunculales</taxon>
        <taxon>Ranunculaceae</taxon>
        <taxon>Coptidoideae</taxon>
        <taxon>Coptis</taxon>
    </lineage>
</organism>
<feature type="repeat" description="PPR" evidence="3">
    <location>
        <begin position="50"/>
        <end position="84"/>
    </location>
</feature>
<protein>
    <recommendedName>
        <fullName evidence="7">Pentatricopeptide repeat-containing protein</fullName>
    </recommendedName>
</protein>
<keyword evidence="2" id="KW-0677">Repeat</keyword>
<gene>
    <name evidence="5" type="ORF">IFM89_025529</name>
</gene>
<keyword evidence="4" id="KW-0472">Membrane</keyword>